<name>A0A101LY40_PICGL</name>
<comment type="caution">
    <text evidence="1">The sequence shown here is derived from an EMBL/GenBank/DDBJ whole genome shotgun (WGS) entry which is preliminary data.</text>
</comment>
<organism evidence="1">
    <name type="scientific">Picea glauca</name>
    <name type="common">White spruce</name>
    <name type="synonym">Pinus glauca</name>
    <dbReference type="NCBI Taxonomy" id="3330"/>
    <lineage>
        <taxon>Eukaryota</taxon>
        <taxon>Viridiplantae</taxon>
        <taxon>Streptophyta</taxon>
        <taxon>Embryophyta</taxon>
        <taxon>Tracheophyta</taxon>
        <taxon>Spermatophyta</taxon>
        <taxon>Pinopsida</taxon>
        <taxon>Pinidae</taxon>
        <taxon>Conifers I</taxon>
        <taxon>Pinales</taxon>
        <taxon>Pinaceae</taxon>
        <taxon>Picea</taxon>
    </lineage>
</organism>
<proteinExistence type="predicted"/>
<reference evidence="1" key="1">
    <citation type="journal article" date="2015" name="Genome Biol. Evol.">
        <title>Organellar Genomes of White Spruce (Picea glauca): Assembly and Annotation.</title>
        <authorList>
            <person name="Jackman S.D."/>
            <person name="Warren R.L."/>
            <person name="Gibb E.A."/>
            <person name="Vandervalk B.P."/>
            <person name="Mohamadi H."/>
            <person name="Chu J."/>
            <person name="Raymond A."/>
            <person name="Pleasance S."/>
            <person name="Coope R."/>
            <person name="Wildung M.R."/>
            <person name="Ritland C.E."/>
            <person name="Bousquet J."/>
            <person name="Jones S.J."/>
            <person name="Bohlmann J."/>
            <person name="Birol I."/>
        </authorList>
    </citation>
    <scope>NUCLEOTIDE SEQUENCE [LARGE SCALE GENOMIC DNA]</scope>
    <source>
        <tissue evidence="1">Flushing bud</tissue>
    </source>
</reference>
<geneLocation type="mitochondrion" evidence="1"/>
<protein>
    <submittedName>
        <fullName evidence="1">Uncharacterized protein</fullName>
    </submittedName>
</protein>
<keyword evidence="1" id="KW-0496">Mitochondrion</keyword>
<sequence>MQFFHSIIIDEIMRSHIISYSSFYLRGINQGTLPFSLWIKPFSILREHNYIYN</sequence>
<evidence type="ECO:0000313" key="1">
    <source>
        <dbReference type="EMBL" id="KUM47489.1"/>
    </source>
</evidence>
<dbReference type="AlphaFoldDB" id="A0A101LY40"/>
<dbReference type="EMBL" id="LKAM01000007">
    <property type="protein sequence ID" value="KUM47489.1"/>
    <property type="molecule type" value="Genomic_DNA"/>
</dbReference>
<gene>
    <name evidence="1" type="ORF">ABT39_MTgene5675</name>
</gene>
<accession>A0A101LY40</accession>